<evidence type="ECO:0000313" key="10">
    <source>
        <dbReference type="EMBL" id="SNZ19824.1"/>
    </source>
</evidence>
<sequence length="480" mass="50645">MPCASALAKPIKKHSKARSHPFANFSPKRDNQKINTMKKHILPVTLGLFGLMSGPLLAQDATTAAADAVTYATASDISYILNTLLFLIGGFLVMWMAAGFAMLEAGLVRTKNVSMQCLKNISLFSVAGIMFWLVGYNLMYEGVDGGFMGTPLPKDIPAPGDDSGDYAAASDWFFQMVFCATTASIVSGTMAERIKFWPFIIFTTILTGILYPITGSWEWGAGWLDAKGFSDFAGSTLVHSVGGWAALAGALILGARKGKYAADGRVIPLPGSSMPLATLGTFILWLGWFGFNGASQLAMGTIEDASSISRIFANTNIAAAAGVVTVVILTQILYKRMDISMALNGALAGLVSITAEPLMPNLFQAAFIGAIGGVIVVFVVPLLDKLKIDDVVGAIPVHLIAGIWGTLIVPLTNSDATYGIQLLGVVAIGAFTFIASAAIWYGLKATIGIRVSDAEEAMGLDKVEVGVEAYPEFGQGSARL</sequence>
<feature type="transmembrane region" description="Helical" evidence="8">
    <location>
        <begin position="391"/>
        <end position="412"/>
    </location>
</feature>
<feature type="domain" description="Ammonium transporter AmtB-like" evidence="9">
    <location>
        <begin position="86"/>
        <end position="470"/>
    </location>
</feature>
<feature type="transmembrane region" description="Helical" evidence="8">
    <location>
        <begin position="418"/>
        <end position="443"/>
    </location>
</feature>
<dbReference type="PROSITE" id="PS01219">
    <property type="entry name" value="AMMONIUM_TRANSP"/>
    <property type="match status" value="1"/>
</dbReference>
<dbReference type="Gene3D" id="1.10.3430.10">
    <property type="entry name" value="Ammonium transporter AmtB like domains"/>
    <property type="match status" value="1"/>
</dbReference>
<feature type="transmembrane region" description="Helical" evidence="8">
    <location>
        <begin position="267"/>
        <end position="291"/>
    </location>
</feature>
<gene>
    <name evidence="10" type="ORF">SAMN06265368_2918</name>
</gene>
<dbReference type="AlphaFoldDB" id="A0A285PDK3"/>
<feature type="transmembrane region" description="Helical" evidence="8">
    <location>
        <begin position="196"/>
        <end position="217"/>
    </location>
</feature>
<protein>
    <submittedName>
        <fullName evidence="10">Ammonium transporter</fullName>
    </submittedName>
</protein>
<dbReference type="EMBL" id="OBEL01000003">
    <property type="protein sequence ID" value="SNZ19824.1"/>
    <property type="molecule type" value="Genomic_DNA"/>
</dbReference>
<name>A0A285PDK3_9HYPH</name>
<keyword evidence="3" id="KW-0813">Transport</keyword>
<dbReference type="NCBIfam" id="TIGR03644">
    <property type="entry name" value="marine_trans_1"/>
    <property type="match status" value="1"/>
</dbReference>
<feature type="transmembrane region" description="Helical" evidence="8">
    <location>
        <begin position="341"/>
        <end position="359"/>
    </location>
</feature>
<dbReference type="InterPro" id="IPR029020">
    <property type="entry name" value="Ammonium/urea_transptr"/>
</dbReference>
<evidence type="ECO:0000256" key="5">
    <source>
        <dbReference type="ARBA" id="ARBA00022989"/>
    </source>
</evidence>
<accession>A0A285PDK3</accession>
<dbReference type="Proteomes" id="UP000219439">
    <property type="component" value="Unassembled WGS sequence"/>
</dbReference>
<evidence type="ECO:0000256" key="2">
    <source>
        <dbReference type="ARBA" id="ARBA00005887"/>
    </source>
</evidence>
<feature type="transmembrane region" description="Helical" evidence="8">
    <location>
        <begin position="237"/>
        <end position="255"/>
    </location>
</feature>
<evidence type="ECO:0000256" key="8">
    <source>
        <dbReference type="SAM" id="Phobius"/>
    </source>
</evidence>
<evidence type="ECO:0000313" key="11">
    <source>
        <dbReference type="Proteomes" id="UP000219439"/>
    </source>
</evidence>
<dbReference type="InterPro" id="IPR024041">
    <property type="entry name" value="NH4_transpt_AmtB-like_dom"/>
</dbReference>
<dbReference type="SUPFAM" id="SSF111352">
    <property type="entry name" value="Ammonium transporter"/>
    <property type="match status" value="1"/>
</dbReference>
<dbReference type="PANTHER" id="PTHR11730">
    <property type="entry name" value="AMMONIUM TRANSPORTER"/>
    <property type="match status" value="1"/>
</dbReference>
<keyword evidence="4 8" id="KW-0812">Transmembrane</keyword>
<feature type="transmembrane region" description="Helical" evidence="8">
    <location>
        <begin position="365"/>
        <end position="384"/>
    </location>
</feature>
<evidence type="ECO:0000256" key="4">
    <source>
        <dbReference type="ARBA" id="ARBA00022692"/>
    </source>
</evidence>
<evidence type="ECO:0000256" key="3">
    <source>
        <dbReference type="ARBA" id="ARBA00022448"/>
    </source>
</evidence>
<reference evidence="10 11" key="1">
    <citation type="submission" date="2017-09" db="EMBL/GenBank/DDBJ databases">
        <authorList>
            <person name="Ehlers B."/>
            <person name="Leendertz F.H."/>
        </authorList>
    </citation>
    <scope>NUCLEOTIDE SEQUENCE [LARGE SCALE GENOMIC DNA]</scope>
    <source>
        <strain evidence="10 11">DSM 18289</strain>
    </source>
</reference>
<feature type="transmembrane region" description="Helical" evidence="8">
    <location>
        <begin position="172"/>
        <end position="189"/>
    </location>
</feature>
<keyword evidence="6 8" id="KW-0472">Membrane</keyword>
<dbReference type="PANTHER" id="PTHR11730:SF62">
    <property type="entry name" value="AMMONIUM TRANSPORTER SLL1017-RELATED"/>
    <property type="match status" value="1"/>
</dbReference>
<evidence type="ECO:0000256" key="7">
    <source>
        <dbReference type="ARBA" id="ARBA00023177"/>
    </source>
</evidence>
<dbReference type="InterPro" id="IPR019879">
    <property type="entry name" value="Ammonium_transptr_marine"/>
</dbReference>
<feature type="transmembrane region" description="Helical" evidence="8">
    <location>
        <begin position="121"/>
        <end position="139"/>
    </location>
</feature>
<keyword evidence="7" id="KW-0924">Ammonia transport</keyword>
<dbReference type="GO" id="GO:0016020">
    <property type="term" value="C:membrane"/>
    <property type="evidence" value="ECO:0007669"/>
    <property type="project" value="UniProtKB-SubCell"/>
</dbReference>
<proteinExistence type="inferred from homology"/>
<evidence type="ECO:0000256" key="6">
    <source>
        <dbReference type="ARBA" id="ARBA00023136"/>
    </source>
</evidence>
<keyword evidence="5 8" id="KW-1133">Transmembrane helix</keyword>
<comment type="similarity">
    <text evidence="2">Belongs to the ammonia transporter channel (TC 1.A.11.2) family.</text>
</comment>
<feature type="transmembrane region" description="Helical" evidence="8">
    <location>
        <begin position="311"/>
        <end position="334"/>
    </location>
</feature>
<keyword evidence="11" id="KW-1185">Reference proteome</keyword>
<comment type="subcellular location">
    <subcellularLocation>
        <location evidence="1">Membrane</location>
        <topology evidence="1">Multi-pass membrane protein</topology>
    </subcellularLocation>
</comment>
<dbReference type="InterPro" id="IPR018047">
    <property type="entry name" value="Ammonium_transpt_CS"/>
</dbReference>
<dbReference type="GO" id="GO:0097272">
    <property type="term" value="P:ammonium homeostasis"/>
    <property type="evidence" value="ECO:0007669"/>
    <property type="project" value="TreeGrafter"/>
</dbReference>
<evidence type="ECO:0000256" key="1">
    <source>
        <dbReference type="ARBA" id="ARBA00004141"/>
    </source>
</evidence>
<dbReference type="Pfam" id="PF00909">
    <property type="entry name" value="Ammonium_transp"/>
    <property type="match status" value="1"/>
</dbReference>
<dbReference type="GO" id="GO:0008519">
    <property type="term" value="F:ammonium channel activity"/>
    <property type="evidence" value="ECO:0007669"/>
    <property type="project" value="InterPro"/>
</dbReference>
<feature type="transmembrane region" description="Helical" evidence="8">
    <location>
        <begin position="77"/>
        <end position="100"/>
    </location>
</feature>
<organism evidence="10 11">
    <name type="scientific">Cohaesibacter gelatinilyticus</name>
    <dbReference type="NCBI Taxonomy" id="372072"/>
    <lineage>
        <taxon>Bacteria</taxon>
        <taxon>Pseudomonadati</taxon>
        <taxon>Pseudomonadota</taxon>
        <taxon>Alphaproteobacteria</taxon>
        <taxon>Hyphomicrobiales</taxon>
        <taxon>Cohaesibacteraceae</taxon>
    </lineage>
</organism>
<evidence type="ECO:0000259" key="9">
    <source>
        <dbReference type="Pfam" id="PF00909"/>
    </source>
</evidence>